<evidence type="ECO:0000313" key="3">
    <source>
        <dbReference type="Proteomes" id="UP000542125"/>
    </source>
</evidence>
<dbReference type="PANTHER" id="PTHR42928">
    <property type="entry name" value="TRICARBOXYLATE-BINDING PROTEIN"/>
    <property type="match status" value="1"/>
</dbReference>
<dbReference type="RefSeq" id="WP_179584947.1">
    <property type="nucleotide sequence ID" value="NZ_JACBYR010000001.1"/>
</dbReference>
<reference evidence="2 3" key="1">
    <citation type="submission" date="2020-07" db="EMBL/GenBank/DDBJ databases">
        <title>Genomic Encyclopedia of Type Strains, Phase IV (KMG-V): Genome sequencing to study the core and pangenomes of soil and plant-associated prokaryotes.</title>
        <authorList>
            <person name="Whitman W."/>
        </authorList>
    </citation>
    <scope>NUCLEOTIDE SEQUENCE [LARGE SCALE GENOMIC DNA]</scope>
    <source>
        <strain evidence="2 3">SAS40</strain>
    </source>
</reference>
<protein>
    <submittedName>
        <fullName evidence="2">Tripartite-type tricarboxylate transporter receptor subunit TctC</fullName>
    </submittedName>
</protein>
<accession>A0A7Y9LMM2</accession>
<dbReference type="InterPro" id="IPR005064">
    <property type="entry name" value="BUG"/>
</dbReference>
<keyword evidence="2" id="KW-0675">Receptor</keyword>
<dbReference type="AlphaFoldDB" id="A0A7Y9LMM2"/>
<dbReference type="InterPro" id="IPR042100">
    <property type="entry name" value="Bug_dom1"/>
</dbReference>
<dbReference type="Gene3D" id="3.40.190.10">
    <property type="entry name" value="Periplasmic binding protein-like II"/>
    <property type="match status" value="1"/>
</dbReference>
<dbReference type="Gene3D" id="3.40.190.150">
    <property type="entry name" value="Bordetella uptake gene, domain 1"/>
    <property type="match status" value="1"/>
</dbReference>
<sequence length="347" mass="35876">MPVTTPTGRALPVAPAAPAARPQNRALTVTGAAMAALAAQAFVGIPSAAAQTPYPTRSVEVIVPYSAGGSVDIMARAFTKEMAEILGQQIVVNNRDGAGGTIGVAAIANGRPDGYTVLFSPSSPLTQAPFLMGKLPYQVDQIVPICQIFENPFVIAVRKESPITNLKDLLTRAAAKPGALSYGHAGPGSVPHLATANLAKASKVSFNEIAFRGDAQVIPQILGGHVDFGALGVSSVAGKDLRLLAVYGTGRLPGLPDVPAITESGIPHAVIARNGLYVHHSTPAAVRTTLERACQTASAKPEFKTAASQLFQQISYLNATDFASKLASDLETNKALIQSLGLLNTGN</sequence>
<keyword evidence="3" id="KW-1185">Reference proteome</keyword>
<dbReference type="EMBL" id="JACBYR010000001">
    <property type="protein sequence ID" value="NYE82258.1"/>
    <property type="molecule type" value="Genomic_DNA"/>
</dbReference>
<comment type="similarity">
    <text evidence="1">Belongs to the UPF0065 (bug) family.</text>
</comment>
<evidence type="ECO:0000256" key="1">
    <source>
        <dbReference type="ARBA" id="ARBA00006987"/>
    </source>
</evidence>
<name>A0A7Y9LMM2_9BURK</name>
<evidence type="ECO:0000313" key="2">
    <source>
        <dbReference type="EMBL" id="NYE82258.1"/>
    </source>
</evidence>
<dbReference type="CDD" id="cd07012">
    <property type="entry name" value="PBP2_Bug_TTT"/>
    <property type="match status" value="1"/>
</dbReference>
<dbReference type="Proteomes" id="UP000542125">
    <property type="component" value="Unassembled WGS sequence"/>
</dbReference>
<dbReference type="PANTHER" id="PTHR42928:SF5">
    <property type="entry name" value="BLR1237 PROTEIN"/>
    <property type="match status" value="1"/>
</dbReference>
<gene>
    <name evidence="2" type="ORF">FHW18_001529</name>
</gene>
<proteinExistence type="inferred from homology"/>
<dbReference type="PIRSF" id="PIRSF017082">
    <property type="entry name" value="YflP"/>
    <property type="match status" value="1"/>
</dbReference>
<dbReference type="Pfam" id="PF03401">
    <property type="entry name" value="TctC"/>
    <property type="match status" value="1"/>
</dbReference>
<organism evidence="2 3">
    <name type="scientific">Pigmentiphaga litoralis</name>
    <dbReference type="NCBI Taxonomy" id="516702"/>
    <lineage>
        <taxon>Bacteria</taxon>
        <taxon>Pseudomonadati</taxon>
        <taxon>Pseudomonadota</taxon>
        <taxon>Betaproteobacteria</taxon>
        <taxon>Burkholderiales</taxon>
        <taxon>Alcaligenaceae</taxon>
        <taxon>Pigmentiphaga</taxon>
    </lineage>
</organism>
<dbReference type="SUPFAM" id="SSF53850">
    <property type="entry name" value="Periplasmic binding protein-like II"/>
    <property type="match status" value="1"/>
</dbReference>
<comment type="caution">
    <text evidence="2">The sequence shown here is derived from an EMBL/GenBank/DDBJ whole genome shotgun (WGS) entry which is preliminary data.</text>
</comment>